<evidence type="ECO:0000256" key="2">
    <source>
        <dbReference type="ARBA" id="ARBA00022840"/>
    </source>
</evidence>
<evidence type="ECO:0000313" key="4">
    <source>
        <dbReference type="EMBL" id="BDD88852.1"/>
    </source>
</evidence>
<keyword evidence="2" id="KW-0067">ATP-binding</keyword>
<reference evidence="4 5" key="1">
    <citation type="submission" date="2022-01" db="EMBL/GenBank/DDBJ databases">
        <title>Desulfofustis limnae sp. nov., a novel mesophilic sulfate-reducing bacterium isolated from marsh soil.</title>
        <authorList>
            <person name="Watanabe M."/>
            <person name="Takahashi A."/>
            <person name="Kojima H."/>
            <person name="Fukui M."/>
        </authorList>
    </citation>
    <scope>NUCLEOTIDE SEQUENCE [LARGE SCALE GENOMIC DNA]</scope>
    <source>
        <strain evidence="4 5">PPLL</strain>
    </source>
</reference>
<proteinExistence type="predicted"/>
<keyword evidence="1" id="KW-0547">Nucleotide-binding</keyword>
<dbReference type="Pfam" id="PF00158">
    <property type="entry name" value="Sigma54_activat"/>
    <property type="match status" value="1"/>
</dbReference>
<dbReference type="InterPro" id="IPR003593">
    <property type="entry name" value="AAA+_ATPase"/>
</dbReference>
<dbReference type="CDD" id="cd00009">
    <property type="entry name" value="AAA"/>
    <property type="match status" value="1"/>
</dbReference>
<protein>
    <recommendedName>
        <fullName evidence="3">AAA+ ATPase domain-containing protein</fullName>
    </recommendedName>
</protein>
<dbReference type="InterPro" id="IPR027417">
    <property type="entry name" value="P-loop_NTPase"/>
</dbReference>
<feature type="domain" description="AAA+ ATPase" evidence="3">
    <location>
        <begin position="30"/>
        <end position="177"/>
    </location>
</feature>
<dbReference type="EMBL" id="AP025516">
    <property type="protein sequence ID" value="BDD88852.1"/>
    <property type="molecule type" value="Genomic_DNA"/>
</dbReference>
<evidence type="ECO:0000256" key="1">
    <source>
        <dbReference type="ARBA" id="ARBA00022741"/>
    </source>
</evidence>
<dbReference type="PANTHER" id="PTHR32071">
    <property type="entry name" value="TRANSCRIPTIONAL REGULATORY PROTEIN"/>
    <property type="match status" value="1"/>
</dbReference>
<dbReference type="SMART" id="SM00382">
    <property type="entry name" value="AAA"/>
    <property type="match status" value="1"/>
</dbReference>
<organism evidence="4 5">
    <name type="scientific">Desulfofustis limnaeus</name>
    <dbReference type="NCBI Taxonomy" id="2740163"/>
    <lineage>
        <taxon>Bacteria</taxon>
        <taxon>Pseudomonadati</taxon>
        <taxon>Thermodesulfobacteriota</taxon>
        <taxon>Desulfobulbia</taxon>
        <taxon>Desulfobulbales</taxon>
        <taxon>Desulfocapsaceae</taxon>
        <taxon>Desulfofustis</taxon>
    </lineage>
</organism>
<accession>A0ABM7WD21</accession>
<name>A0ABM7WD21_9BACT</name>
<keyword evidence="5" id="KW-1185">Reference proteome</keyword>
<dbReference type="InterPro" id="IPR002078">
    <property type="entry name" value="Sigma_54_int"/>
</dbReference>
<evidence type="ECO:0000259" key="3">
    <source>
        <dbReference type="SMART" id="SM00382"/>
    </source>
</evidence>
<dbReference type="Gene3D" id="3.40.50.300">
    <property type="entry name" value="P-loop containing nucleotide triphosphate hydrolases"/>
    <property type="match status" value="1"/>
</dbReference>
<dbReference type="SUPFAM" id="SSF52540">
    <property type="entry name" value="P-loop containing nucleoside triphosphate hydrolases"/>
    <property type="match status" value="1"/>
</dbReference>
<gene>
    <name evidence="4" type="ORF">DPPLL_32170</name>
</gene>
<sequence length="431" mass="49462">MISSFEKFEPIPGLHGCIRRFRSLLKVSGKFDHILIRGPRGCGKSYFLKEFIEENGLPGEVAHINCATIHPATAESELFGHVQGAFTDAHKEVVGHIKSAEKHGVLLLEEINSLPLEIQAKLLVFMETLTYYPMGSRKKETAEVRIVATANTEPAQGIRFDVEDRFKITIDVPPLYLRRNDIFYYVGLRYPDMGFDIYDLFRLYNRHWPGNFRELERVLFERKAGLEMGSYFPTFSPQFNELINHINYSSLIDTDRQSRKTRRHRKIVYDSNEECCCKISLSRKPVAVWINSLMGSKEQLSGFELVGDHSNNLFPIPLYKSVTITIYDKYKKEIQKLPDGFVPNTLSKIYGSGSLKYHKDIFEYPAEIESKKMESLTPQQVANYLVSNQGVFPEVMRSIVENHQSGGQSRLSEILGVPRNTISNWKKSGRF</sequence>
<evidence type="ECO:0000313" key="5">
    <source>
        <dbReference type="Proteomes" id="UP000830055"/>
    </source>
</evidence>
<dbReference type="Proteomes" id="UP000830055">
    <property type="component" value="Chromosome"/>
</dbReference>
<dbReference type="PANTHER" id="PTHR32071:SF14">
    <property type="entry name" value="TRANSCRIPTIONAL REGULATORY PROTEIN RTCR"/>
    <property type="match status" value="1"/>
</dbReference>